<dbReference type="AlphaFoldDB" id="A0A6G1KAZ9"/>
<feature type="region of interest" description="Disordered" evidence="1">
    <location>
        <begin position="1"/>
        <end position="21"/>
    </location>
</feature>
<feature type="compositionally biased region" description="Acidic residues" evidence="1">
    <location>
        <begin position="90"/>
        <end position="103"/>
    </location>
</feature>
<keyword evidence="3" id="KW-1185">Reference proteome</keyword>
<sequence length="527" mass="56202">MAPGFRNRDRSNRSGRGQIEHNVLEGLPINQYREMEVAIGTSISENKQVHNDAYWPELPMPRESHLLPEHSQQILRAARSGRIYKRPAPPEEDREIMDDEEETKEIQKGFTVKKWVKVPRSQEDPEREYLAKRRKGLPSQYASGQPLVEPTPMRETKVKKLDAEGNISVYKVLVPQGQTIAGEVQGADAAVIEAVPATAAPGTVVEGVGVVNAEGVVVASEIVQQTPPRRRPPIPKKKSRRGPGRGRKKVVFVEGSTEQPAPLPPTDPVLSRLKEEVDSAGPSDGGDTPMADAGDEEDGSDEDGSDDDDHEEVKPSPAPVQETPSAGPPVAPTSAPAVEPPIEAVTEAAQEPVKEPSLTQAAPVVVPPPAESTTPKDAPPPPPSPPAPVVDAPIPDVPVEQEVKPEKKDSGRDPSSSPDLPLAHSRQNSINQLPKLPLDTSALDLDSAAAISTDATSTDALIADPLPKEEVEVDSVPKVAIPPEAPATEPAPSVAPPVESIHASDAEDDILGSLERHLDKDESMGGT</sequence>
<feature type="compositionally biased region" description="Basic and acidic residues" evidence="1">
    <location>
        <begin position="401"/>
        <end position="412"/>
    </location>
</feature>
<feature type="region of interest" description="Disordered" evidence="1">
    <location>
        <begin position="503"/>
        <end position="527"/>
    </location>
</feature>
<feature type="region of interest" description="Disordered" evidence="1">
    <location>
        <begin position="222"/>
        <end position="435"/>
    </location>
</feature>
<proteinExistence type="predicted"/>
<dbReference type="Proteomes" id="UP000799428">
    <property type="component" value="Unassembled WGS sequence"/>
</dbReference>
<feature type="compositionally biased region" description="Low complexity" evidence="1">
    <location>
        <begin position="389"/>
        <end position="398"/>
    </location>
</feature>
<feature type="compositionally biased region" description="Acidic residues" evidence="1">
    <location>
        <begin position="293"/>
        <end position="310"/>
    </location>
</feature>
<evidence type="ECO:0000313" key="2">
    <source>
        <dbReference type="EMBL" id="KAF2709537.1"/>
    </source>
</evidence>
<reference evidence="2" key="1">
    <citation type="journal article" date="2020" name="Stud. Mycol.">
        <title>101 Dothideomycetes genomes: a test case for predicting lifestyles and emergence of pathogens.</title>
        <authorList>
            <person name="Haridas S."/>
            <person name="Albert R."/>
            <person name="Binder M."/>
            <person name="Bloem J."/>
            <person name="Labutti K."/>
            <person name="Salamov A."/>
            <person name="Andreopoulos B."/>
            <person name="Baker S."/>
            <person name="Barry K."/>
            <person name="Bills G."/>
            <person name="Bluhm B."/>
            <person name="Cannon C."/>
            <person name="Castanera R."/>
            <person name="Culley D."/>
            <person name="Daum C."/>
            <person name="Ezra D."/>
            <person name="Gonzalez J."/>
            <person name="Henrissat B."/>
            <person name="Kuo A."/>
            <person name="Liang C."/>
            <person name="Lipzen A."/>
            <person name="Lutzoni F."/>
            <person name="Magnuson J."/>
            <person name="Mondo S."/>
            <person name="Nolan M."/>
            <person name="Ohm R."/>
            <person name="Pangilinan J."/>
            <person name="Park H.-J."/>
            <person name="Ramirez L."/>
            <person name="Alfaro M."/>
            <person name="Sun H."/>
            <person name="Tritt A."/>
            <person name="Yoshinaga Y."/>
            <person name="Zwiers L.-H."/>
            <person name="Turgeon B."/>
            <person name="Goodwin S."/>
            <person name="Spatafora J."/>
            <person name="Crous P."/>
            <person name="Grigoriev I."/>
        </authorList>
    </citation>
    <scope>NUCLEOTIDE SEQUENCE</scope>
    <source>
        <strain evidence="2">CBS 279.74</strain>
    </source>
</reference>
<feature type="region of interest" description="Disordered" evidence="1">
    <location>
        <begin position="123"/>
        <end position="154"/>
    </location>
</feature>
<dbReference type="OrthoDB" id="275715at2759"/>
<dbReference type="EMBL" id="MU005770">
    <property type="protein sequence ID" value="KAF2709537.1"/>
    <property type="molecule type" value="Genomic_DNA"/>
</dbReference>
<gene>
    <name evidence="2" type="ORF">K504DRAFT_467502</name>
</gene>
<name>A0A6G1KAZ9_9PLEO</name>
<feature type="compositionally biased region" description="Pro residues" evidence="1">
    <location>
        <begin position="377"/>
        <end position="388"/>
    </location>
</feature>
<feature type="compositionally biased region" description="Basic residues" evidence="1">
    <location>
        <begin position="228"/>
        <end position="250"/>
    </location>
</feature>
<feature type="region of interest" description="Disordered" evidence="1">
    <location>
        <begin position="78"/>
        <end position="105"/>
    </location>
</feature>
<feature type="compositionally biased region" description="Basic and acidic residues" evidence="1">
    <location>
        <begin position="514"/>
        <end position="527"/>
    </location>
</feature>
<protein>
    <submittedName>
        <fullName evidence="2">Uncharacterized protein</fullName>
    </submittedName>
</protein>
<evidence type="ECO:0000313" key="3">
    <source>
        <dbReference type="Proteomes" id="UP000799428"/>
    </source>
</evidence>
<evidence type="ECO:0000256" key="1">
    <source>
        <dbReference type="SAM" id="MobiDB-lite"/>
    </source>
</evidence>
<accession>A0A6G1KAZ9</accession>
<organism evidence="2 3">
    <name type="scientific">Pleomassaria siparia CBS 279.74</name>
    <dbReference type="NCBI Taxonomy" id="1314801"/>
    <lineage>
        <taxon>Eukaryota</taxon>
        <taxon>Fungi</taxon>
        <taxon>Dikarya</taxon>
        <taxon>Ascomycota</taxon>
        <taxon>Pezizomycotina</taxon>
        <taxon>Dothideomycetes</taxon>
        <taxon>Pleosporomycetidae</taxon>
        <taxon>Pleosporales</taxon>
        <taxon>Pleomassariaceae</taxon>
        <taxon>Pleomassaria</taxon>
    </lineage>
</organism>